<evidence type="ECO:0000256" key="3">
    <source>
        <dbReference type="ARBA" id="ARBA00022617"/>
    </source>
</evidence>
<dbReference type="EMBL" id="RXIC02000022">
    <property type="protein sequence ID" value="KAB1217259.1"/>
    <property type="molecule type" value="Genomic_DNA"/>
</dbReference>
<dbReference type="Pfam" id="PF00067">
    <property type="entry name" value="p450"/>
    <property type="match status" value="2"/>
</dbReference>
<keyword evidence="11" id="KW-1185">Reference proteome</keyword>
<name>A0A6A1VWF0_9ROSI</name>
<dbReference type="GO" id="GO:0005506">
    <property type="term" value="F:iron ion binding"/>
    <property type="evidence" value="ECO:0007669"/>
    <property type="project" value="InterPro"/>
</dbReference>
<protein>
    <submittedName>
        <fullName evidence="10">Cytochrome P450 71A1</fullName>
    </submittedName>
</protein>
<evidence type="ECO:0000313" key="10">
    <source>
        <dbReference type="EMBL" id="KAB1217259.1"/>
    </source>
</evidence>
<comment type="cofactor">
    <cofactor evidence="1 8">
        <name>heme</name>
        <dbReference type="ChEBI" id="CHEBI:30413"/>
    </cofactor>
</comment>
<dbReference type="PROSITE" id="PS00086">
    <property type="entry name" value="CYTOCHROME_P450"/>
    <property type="match status" value="1"/>
</dbReference>
<keyword evidence="5 9" id="KW-0560">Oxidoreductase</keyword>
<dbReference type="Gene3D" id="1.10.630.10">
    <property type="entry name" value="Cytochrome P450"/>
    <property type="match status" value="2"/>
</dbReference>
<keyword evidence="3 8" id="KW-0349">Heme</keyword>
<evidence type="ECO:0000256" key="6">
    <source>
        <dbReference type="ARBA" id="ARBA00023004"/>
    </source>
</evidence>
<dbReference type="InterPro" id="IPR036396">
    <property type="entry name" value="Cyt_P450_sf"/>
</dbReference>
<dbReference type="AlphaFoldDB" id="A0A6A1VWF0"/>
<dbReference type="InterPro" id="IPR002403">
    <property type="entry name" value="Cyt_P450_E_grp-IV"/>
</dbReference>
<dbReference type="PRINTS" id="PR00465">
    <property type="entry name" value="EP450IV"/>
</dbReference>
<proteinExistence type="inferred from homology"/>
<dbReference type="InterPro" id="IPR001128">
    <property type="entry name" value="Cyt_P450"/>
</dbReference>
<comment type="similarity">
    <text evidence="2 9">Belongs to the cytochrome P450 family.</text>
</comment>
<dbReference type="GO" id="GO:0020037">
    <property type="term" value="F:heme binding"/>
    <property type="evidence" value="ECO:0007669"/>
    <property type="project" value="InterPro"/>
</dbReference>
<evidence type="ECO:0000256" key="9">
    <source>
        <dbReference type="RuleBase" id="RU000461"/>
    </source>
</evidence>
<evidence type="ECO:0000256" key="1">
    <source>
        <dbReference type="ARBA" id="ARBA00001971"/>
    </source>
</evidence>
<evidence type="ECO:0000256" key="8">
    <source>
        <dbReference type="PIRSR" id="PIRSR602403-1"/>
    </source>
</evidence>
<reference evidence="10 11" key="1">
    <citation type="journal article" date="2019" name="Plant Biotechnol. J.">
        <title>The red bayberry genome and genetic basis of sex determination.</title>
        <authorList>
            <person name="Jia H.M."/>
            <person name="Jia H.J."/>
            <person name="Cai Q.L."/>
            <person name="Wang Y."/>
            <person name="Zhao H.B."/>
            <person name="Yang W.F."/>
            <person name="Wang G.Y."/>
            <person name="Li Y.H."/>
            <person name="Zhan D.L."/>
            <person name="Shen Y.T."/>
            <person name="Niu Q.F."/>
            <person name="Chang L."/>
            <person name="Qiu J."/>
            <person name="Zhao L."/>
            <person name="Xie H.B."/>
            <person name="Fu W.Y."/>
            <person name="Jin J."/>
            <person name="Li X.W."/>
            <person name="Jiao Y."/>
            <person name="Zhou C.C."/>
            <person name="Tu T."/>
            <person name="Chai C.Y."/>
            <person name="Gao J.L."/>
            <person name="Fan L.J."/>
            <person name="van de Weg E."/>
            <person name="Wang J.Y."/>
            <person name="Gao Z.S."/>
        </authorList>
    </citation>
    <scope>NUCLEOTIDE SEQUENCE [LARGE SCALE GENOMIC DNA]</scope>
    <source>
        <tissue evidence="10">Leaves</tissue>
    </source>
</reference>
<dbReference type="PANTHER" id="PTHR47955">
    <property type="entry name" value="CYTOCHROME P450 FAMILY 71 PROTEIN"/>
    <property type="match status" value="1"/>
</dbReference>
<accession>A0A6A1VWF0</accession>
<organism evidence="10 11">
    <name type="scientific">Morella rubra</name>
    <name type="common">Chinese bayberry</name>
    <dbReference type="NCBI Taxonomy" id="262757"/>
    <lineage>
        <taxon>Eukaryota</taxon>
        <taxon>Viridiplantae</taxon>
        <taxon>Streptophyta</taxon>
        <taxon>Embryophyta</taxon>
        <taxon>Tracheophyta</taxon>
        <taxon>Spermatophyta</taxon>
        <taxon>Magnoliopsida</taxon>
        <taxon>eudicotyledons</taxon>
        <taxon>Gunneridae</taxon>
        <taxon>Pentapetalae</taxon>
        <taxon>rosids</taxon>
        <taxon>fabids</taxon>
        <taxon>Fagales</taxon>
        <taxon>Myricaceae</taxon>
        <taxon>Morella</taxon>
    </lineage>
</organism>
<dbReference type="GO" id="GO:0004497">
    <property type="term" value="F:monooxygenase activity"/>
    <property type="evidence" value="ECO:0007669"/>
    <property type="project" value="UniProtKB-KW"/>
</dbReference>
<evidence type="ECO:0000256" key="4">
    <source>
        <dbReference type="ARBA" id="ARBA00022723"/>
    </source>
</evidence>
<dbReference type="FunFam" id="1.10.630.10:FF:000126">
    <property type="entry name" value="Predicted protein"/>
    <property type="match status" value="1"/>
</dbReference>
<dbReference type="GO" id="GO:0016705">
    <property type="term" value="F:oxidoreductase activity, acting on paired donors, with incorporation or reduction of molecular oxygen"/>
    <property type="evidence" value="ECO:0007669"/>
    <property type="project" value="InterPro"/>
</dbReference>
<evidence type="ECO:0000256" key="2">
    <source>
        <dbReference type="ARBA" id="ARBA00010617"/>
    </source>
</evidence>
<keyword evidence="4 8" id="KW-0479">Metal-binding</keyword>
<gene>
    <name evidence="10" type="ORF">CJ030_MR4G021062</name>
</gene>
<evidence type="ECO:0000256" key="5">
    <source>
        <dbReference type="ARBA" id="ARBA00023002"/>
    </source>
</evidence>
<dbReference type="InterPro" id="IPR017972">
    <property type="entry name" value="Cyt_P450_CS"/>
</dbReference>
<comment type="caution">
    <text evidence="10">The sequence shown here is derived from an EMBL/GenBank/DDBJ whole genome shotgun (WGS) entry which is preliminary data.</text>
</comment>
<dbReference type="Proteomes" id="UP000516437">
    <property type="component" value="Chromosome 4"/>
</dbReference>
<evidence type="ECO:0000256" key="7">
    <source>
        <dbReference type="ARBA" id="ARBA00023033"/>
    </source>
</evidence>
<dbReference type="OrthoDB" id="1055148at2759"/>
<feature type="binding site" description="axial binding residue" evidence="8">
    <location>
        <position position="273"/>
    </location>
    <ligand>
        <name>heme</name>
        <dbReference type="ChEBI" id="CHEBI:30413"/>
    </ligand>
    <ligandPart>
        <name>Fe</name>
        <dbReference type="ChEBI" id="CHEBI:18248"/>
    </ligandPart>
</feature>
<keyword evidence="6 8" id="KW-0408">Iron</keyword>
<sequence>MALMPLLQQSWQELQIFPLSLLLLFCSLYVFKRIPNGKQNLPPSPPKLPIIGHLHHLGTLPHRSLHALSKKYGPIMFLYFGHSPTLVVSSADMAKEMLKTHDLVFSNRPKSQLPRSYSTVPETLRSHPMDMFVAGIDTTSTALEWAMAELIKNPNIMKRAQEEVRGAVGNKSKIDVHDINRMDYLKCIINETLRLHPPLPLLLPRETSASVRFGGYDIPAKTRVYINAWAIQRDPAVWERPEEFLPERFKDNPVDFRGHYYEFLPFGGGRRGCPGITFSVASVEYVIANILCWFDWEMPSAGVQGQDLEMREGNGITVPKKIPLHLRPTLHAS</sequence>
<dbReference type="PRINTS" id="PR00385">
    <property type="entry name" value="P450"/>
</dbReference>
<keyword evidence="7 9" id="KW-0503">Monooxygenase</keyword>
<dbReference type="PANTHER" id="PTHR47955:SF15">
    <property type="entry name" value="CYTOCHROME P450 71A2-LIKE"/>
    <property type="match status" value="1"/>
</dbReference>
<dbReference type="SUPFAM" id="SSF48264">
    <property type="entry name" value="Cytochrome P450"/>
    <property type="match status" value="2"/>
</dbReference>
<evidence type="ECO:0000313" key="11">
    <source>
        <dbReference type="Proteomes" id="UP000516437"/>
    </source>
</evidence>